<comment type="caution">
    <text evidence="1">The sequence shown here is derived from an EMBL/GenBank/DDBJ whole genome shotgun (WGS) entry which is preliminary data.</text>
</comment>
<evidence type="ECO:0000313" key="1">
    <source>
        <dbReference type="EMBL" id="MCI4376939.1"/>
    </source>
</evidence>
<gene>
    <name evidence="1" type="ORF">PGIGA_G00197650</name>
</gene>
<protein>
    <submittedName>
        <fullName evidence="1">Uncharacterized protein</fullName>
    </submittedName>
</protein>
<sequence length="99" mass="11167">MSTSSRTSSCMTQCLPLQAVRWTASPQLELLMSGVDLRKAMRSGGQIPPNNLPDPFLIFWYDPCQNISPWQSGKQRSEASVNNTENVRRKPVITTSCWH</sequence>
<accession>A0ACC5WDM7</accession>
<dbReference type="Proteomes" id="UP000829447">
    <property type="component" value="Linkage Group LG4"/>
</dbReference>
<proteinExistence type="predicted"/>
<dbReference type="EMBL" id="CM040457">
    <property type="protein sequence ID" value="MCI4376939.1"/>
    <property type="molecule type" value="Genomic_DNA"/>
</dbReference>
<name>A0ACC5WDM7_PANGG</name>
<evidence type="ECO:0000313" key="2">
    <source>
        <dbReference type="Proteomes" id="UP000829447"/>
    </source>
</evidence>
<reference evidence="1 2" key="1">
    <citation type="journal article" date="2022" name="bioRxiv">
        <title>An ancient truncated duplication of the anti-Mullerian hormone receptor type 2 gene is a potential conserved master sex determinant in the Pangasiidae catfish family.</title>
        <authorList>
            <person name="Wen M."/>
            <person name="Pan Q."/>
            <person name="Jouanno E."/>
            <person name="Montfort J."/>
            <person name="Zahm M."/>
            <person name="Cabau C."/>
            <person name="Klopp C."/>
            <person name="Iampietro C."/>
            <person name="Roques C."/>
            <person name="Bouchez O."/>
            <person name="Castinel A."/>
            <person name="Donnadieu C."/>
            <person name="Parrinello H."/>
            <person name="Poncet C."/>
            <person name="Belmonte E."/>
            <person name="Gautier V."/>
            <person name="Avarre J.-C."/>
            <person name="Dugue R."/>
            <person name="Gustiano R."/>
            <person name="Ha T.T.T."/>
            <person name="Campet M."/>
            <person name="Sriphairoj K."/>
            <person name="Ribolli J."/>
            <person name="de Almeida F.L."/>
            <person name="Desvignes T."/>
            <person name="Postlethwait J.H."/>
            <person name="Bucao C.F."/>
            <person name="Robinson-Rechavi M."/>
            <person name="Bobe J."/>
            <person name="Herpin A."/>
            <person name="Guiguen Y."/>
        </authorList>
    </citation>
    <scope>NUCLEOTIDE SEQUENCE [LARGE SCALE GENOMIC DNA]</scope>
    <source>
        <strain evidence="1">YG-Dec2019</strain>
    </source>
</reference>
<keyword evidence="2" id="KW-1185">Reference proteome</keyword>
<organism evidence="1 2">
    <name type="scientific">Pangasianodon gigas</name>
    <name type="common">Mekong giant catfish</name>
    <name type="synonym">Pangasius gigas</name>
    <dbReference type="NCBI Taxonomy" id="30993"/>
    <lineage>
        <taxon>Eukaryota</taxon>
        <taxon>Metazoa</taxon>
        <taxon>Chordata</taxon>
        <taxon>Craniata</taxon>
        <taxon>Vertebrata</taxon>
        <taxon>Euteleostomi</taxon>
        <taxon>Actinopterygii</taxon>
        <taxon>Neopterygii</taxon>
        <taxon>Teleostei</taxon>
        <taxon>Ostariophysi</taxon>
        <taxon>Siluriformes</taxon>
        <taxon>Pangasiidae</taxon>
        <taxon>Pangasianodon</taxon>
    </lineage>
</organism>